<dbReference type="AlphaFoldDB" id="A0A1Y5FDK3"/>
<protein>
    <submittedName>
        <fullName evidence="1">Uncharacterized protein</fullName>
    </submittedName>
</protein>
<dbReference type="EMBL" id="MAAO01000005">
    <property type="protein sequence ID" value="OUR97784.1"/>
    <property type="molecule type" value="Genomic_DNA"/>
</dbReference>
<dbReference type="Proteomes" id="UP000196531">
    <property type="component" value="Unassembled WGS sequence"/>
</dbReference>
<evidence type="ECO:0000313" key="1">
    <source>
        <dbReference type="EMBL" id="OUR97784.1"/>
    </source>
</evidence>
<accession>A0A1Y5FDK3</accession>
<sequence length="338" mass="38699">MKEYQPIDTPAQKEALINEFKGNLFEYLVGQLLSRHYKIEADFTRSFGGEIRSQLTHYDHWLRVHEPDLVRQLPILAQTVIKSLIDFLPEKVSKIFVIGKSAGGSHNKSWDEADLLVQSFDLLIPISIKLCKSHAFVNTKSAGIKSFISNYFSSFSEATYFQNIINEGVERRFENMALELHEKAGIEFFGRFDHRWTDAGHSELPGQLPRDYNEIVVKTYYECIKDIYESFLNFKKSNEVEFIKSLLPLIGLSNPEIIQVTCFHSESGGKKYIPKGVHLLDGKSLDGKNTSIEILKLKDNISSFEMQLFGLRLQVRVKPMNKFTSAAFKVNCSIKEIT</sequence>
<comment type="caution">
    <text evidence="1">The sequence shown here is derived from an EMBL/GenBank/DDBJ whole genome shotgun (WGS) entry which is preliminary data.</text>
</comment>
<evidence type="ECO:0000313" key="2">
    <source>
        <dbReference type="Proteomes" id="UP000196531"/>
    </source>
</evidence>
<gene>
    <name evidence="1" type="ORF">A9Q84_06170</name>
</gene>
<name>A0A1Y5FDK3_9BACT</name>
<proteinExistence type="predicted"/>
<organism evidence="1 2">
    <name type="scientific">Halobacteriovorax marinus</name>
    <dbReference type="NCBI Taxonomy" id="97084"/>
    <lineage>
        <taxon>Bacteria</taxon>
        <taxon>Pseudomonadati</taxon>
        <taxon>Bdellovibrionota</taxon>
        <taxon>Bacteriovoracia</taxon>
        <taxon>Bacteriovoracales</taxon>
        <taxon>Halobacteriovoraceae</taxon>
        <taxon>Halobacteriovorax</taxon>
    </lineage>
</organism>
<reference evidence="2" key="1">
    <citation type="journal article" date="2017" name="Proc. Natl. Acad. Sci. U.S.A.">
        <title>Simulation of Deepwater Horizon oil plume reveals substrate specialization within a complex community of hydrocarbon-degraders.</title>
        <authorList>
            <person name="Hu P."/>
            <person name="Dubinsky E.A."/>
            <person name="Probst A.J."/>
            <person name="Wang J."/>
            <person name="Sieber C.M.K."/>
            <person name="Tom L.M."/>
            <person name="Gardinali P."/>
            <person name="Banfield J.F."/>
            <person name="Atlas R.M."/>
            <person name="Andersen G.L."/>
        </authorList>
    </citation>
    <scope>NUCLEOTIDE SEQUENCE [LARGE SCALE GENOMIC DNA]</scope>
</reference>